<dbReference type="Proteomes" id="UP001299546">
    <property type="component" value="Unassembled WGS sequence"/>
</dbReference>
<accession>A0ABS8DMW7</accession>
<organism evidence="1 2">
    <name type="scientific">Bariatricus massiliensis</name>
    <dbReference type="NCBI Taxonomy" id="1745713"/>
    <lineage>
        <taxon>Bacteria</taxon>
        <taxon>Bacillati</taxon>
        <taxon>Bacillota</taxon>
        <taxon>Clostridia</taxon>
        <taxon>Lachnospirales</taxon>
        <taxon>Lachnospiraceae</taxon>
        <taxon>Bariatricus</taxon>
    </lineage>
</organism>
<sequence length="63" mass="7125">MNLEFNIAVHVLAFLTKHADERFSSKALSELVCINPVQLRRVTGKLVEQGYIDTVRGKYGGYQ</sequence>
<gene>
    <name evidence="1" type="ORF">LIZ65_20190</name>
</gene>
<comment type="caution">
    <text evidence="1">The sequence shown here is derived from an EMBL/GenBank/DDBJ whole genome shotgun (WGS) entry which is preliminary data.</text>
</comment>
<dbReference type="Pfam" id="PF02082">
    <property type="entry name" value="Rrf2"/>
    <property type="match status" value="1"/>
</dbReference>
<dbReference type="PROSITE" id="PS51197">
    <property type="entry name" value="HTH_RRF2_2"/>
    <property type="match status" value="1"/>
</dbReference>
<dbReference type="PANTHER" id="PTHR33221">
    <property type="entry name" value="WINGED HELIX-TURN-HELIX TRANSCRIPTIONAL REGULATOR, RRF2 FAMILY"/>
    <property type="match status" value="1"/>
</dbReference>
<dbReference type="Gene3D" id="1.10.10.10">
    <property type="entry name" value="Winged helix-like DNA-binding domain superfamily/Winged helix DNA-binding domain"/>
    <property type="match status" value="1"/>
</dbReference>
<evidence type="ECO:0000313" key="1">
    <source>
        <dbReference type="EMBL" id="MCB7389599.1"/>
    </source>
</evidence>
<dbReference type="InterPro" id="IPR000944">
    <property type="entry name" value="Tscrpt_reg_Rrf2"/>
</dbReference>
<feature type="non-terminal residue" evidence="1">
    <location>
        <position position="63"/>
    </location>
</feature>
<dbReference type="PANTHER" id="PTHR33221:SF15">
    <property type="entry name" value="HTH-TYPE TRANSCRIPTIONAL REGULATOR YWGB-RELATED"/>
    <property type="match status" value="1"/>
</dbReference>
<evidence type="ECO:0000313" key="2">
    <source>
        <dbReference type="Proteomes" id="UP001299546"/>
    </source>
</evidence>
<name>A0ABS8DMW7_9FIRM</name>
<dbReference type="RefSeq" id="WP_227183983.1">
    <property type="nucleotide sequence ID" value="NZ_JAJCIS010000052.1"/>
</dbReference>
<dbReference type="SUPFAM" id="SSF46785">
    <property type="entry name" value="Winged helix' DNA-binding domain"/>
    <property type="match status" value="1"/>
</dbReference>
<protein>
    <submittedName>
        <fullName evidence="1">Rrf2 family transcriptional regulator</fullName>
    </submittedName>
</protein>
<proteinExistence type="predicted"/>
<keyword evidence="2" id="KW-1185">Reference proteome</keyword>
<dbReference type="InterPro" id="IPR036388">
    <property type="entry name" value="WH-like_DNA-bd_sf"/>
</dbReference>
<dbReference type="InterPro" id="IPR036390">
    <property type="entry name" value="WH_DNA-bd_sf"/>
</dbReference>
<reference evidence="1 2" key="1">
    <citation type="submission" date="2021-10" db="EMBL/GenBank/DDBJ databases">
        <title>Collection of gut derived symbiotic bacterial strains cultured from healthy donors.</title>
        <authorList>
            <person name="Lin H."/>
            <person name="Littmann E."/>
            <person name="Kohout C."/>
            <person name="Pamer E.G."/>
        </authorList>
    </citation>
    <scope>NUCLEOTIDE SEQUENCE [LARGE SCALE GENOMIC DNA]</scope>
    <source>
        <strain evidence="1 2">DFI.1.165</strain>
    </source>
</reference>
<dbReference type="EMBL" id="JAJCIS010000052">
    <property type="protein sequence ID" value="MCB7389599.1"/>
    <property type="molecule type" value="Genomic_DNA"/>
</dbReference>